<dbReference type="RefSeq" id="WP_204697258.1">
    <property type="nucleotide sequence ID" value="NZ_JAFBEC010000005.1"/>
</dbReference>
<dbReference type="Gene3D" id="3.40.190.10">
    <property type="entry name" value="Periplasmic binding protein-like II"/>
    <property type="match status" value="1"/>
</dbReference>
<sequence length="528" mass="59199">MKLRNKYLALSIVPFMLAACGGDDSSETTTDASVDNNDATEISGELQIGYSAQPDTMDPHMSPTTATRDVSRNVFETLVAVNADYEVSPMLAESFEESEDGKTITFQLREGVLFHNGEEMTAEDVKASMEKWTEYSSIGRSNLADAEFIIEDDYTFVIELPERNSVILHVLAEIGQFAAIMPKEVVDEAGPTGANDIIGTGPFEFVEWATDQHIHLTRFDDYVASDEPSSGLVGEKNPQYEDLYFNFVSDASTRVSGLQTGEYDVIMAVPYDNIDLMDSNPSIETMITPSAVEVAVFNELEGVFEDPLMREAVNVGINNEAIMTGSVTSDQFYKLDPGLMLEEQVDWYTDAGKENYFQNDVDRAKELLDEAGYDNELVTIMATRDYDHHYNAAIVLQQELEKLGMNVELSIIDWAAMQEEIYDPSAHDMFVSSFATRSIPHQFPVLSKRAEFAGWTQSEELDRLLDEIKLQETQEDARAVFAELQEQFYEDLPMINIGKFHTITSMDENVEGFDELVGPIFWNVSVND</sequence>
<evidence type="ECO:0000259" key="3">
    <source>
        <dbReference type="Pfam" id="PF00496"/>
    </source>
</evidence>
<dbReference type="Pfam" id="PF00496">
    <property type="entry name" value="SBP_bac_5"/>
    <property type="match status" value="1"/>
</dbReference>
<dbReference type="InterPro" id="IPR000914">
    <property type="entry name" value="SBP_5_dom"/>
</dbReference>
<dbReference type="InterPro" id="IPR039424">
    <property type="entry name" value="SBP_5"/>
</dbReference>
<dbReference type="PROSITE" id="PS51257">
    <property type="entry name" value="PROKAR_LIPOPROTEIN"/>
    <property type="match status" value="1"/>
</dbReference>
<comment type="caution">
    <text evidence="4">The sequence shown here is derived from an EMBL/GenBank/DDBJ whole genome shotgun (WGS) entry which is preliminary data.</text>
</comment>
<dbReference type="PANTHER" id="PTHR30290:SF38">
    <property type="entry name" value="D,D-DIPEPTIDE-BINDING PERIPLASMIC PROTEIN DDPA-RELATED"/>
    <property type="match status" value="1"/>
</dbReference>
<keyword evidence="5" id="KW-1185">Reference proteome</keyword>
<dbReference type="PANTHER" id="PTHR30290">
    <property type="entry name" value="PERIPLASMIC BINDING COMPONENT OF ABC TRANSPORTER"/>
    <property type="match status" value="1"/>
</dbReference>
<dbReference type="InterPro" id="IPR030678">
    <property type="entry name" value="Peptide/Ni-bd"/>
</dbReference>
<dbReference type="Proteomes" id="UP000741863">
    <property type="component" value="Unassembled WGS sequence"/>
</dbReference>
<name>A0ABS2PBZ5_9BACL</name>
<dbReference type="Gene3D" id="3.90.76.10">
    <property type="entry name" value="Dipeptide-binding Protein, Domain 1"/>
    <property type="match status" value="1"/>
</dbReference>
<dbReference type="PIRSF" id="PIRSF002741">
    <property type="entry name" value="MppA"/>
    <property type="match status" value="1"/>
</dbReference>
<evidence type="ECO:0000256" key="2">
    <source>
        <dbReference type="SAM" id="SignalP"/>
    </source>
</evidence>
<dbReference type="SUPFAM" id="SSF53850">
    <property type="entry name" value="Periplasmic binding protein-like II"/>
    <property type="match status" value="1"/>
</dbReference>
<feature type="chain" id="PRO_5046738167" evidence="2">
    <location>
        <begin position="19"/>
        <end position="528"/>
    </location>
</feature>
<organism evidence="4 5">
    <name type="scientific">Geomicrobium sediminis</name>
    <dbReference type="NCBI Taxonomy" id="1347788"/>
    <lineage>
        <taxon>Bacteria</taxon>
        <taxon>Bacillati</taxon>
        <taxon>Bacillota</taxon>
        <taxon>Bacilli</taxon>
        <taxon>Bacillales</taxon>
        <taxon>Geomicrobium</taxon>
    </lineage>
</organism>
<dbReference type="Gene3D" id="3.10.105.10">
    <property type="entry name" value="Dipeptide-binding Protein, Domain 3"/>
    <property type="match status" value="1"/>
</dbReference>
<protein>
    <submittedName>
        <fullName evidence="4">Peptide/nickel transport system substrate-binding protein</fullName>
    </submittedName>
</protein>
<evidence type="ECO:0000313" key="4">
    <source>
        <dbReference type="EMBL" id="MBM7632822.1"/>
    </source>
</evidence>
<evidence type="ECO:0000313" key="5">
    <source>
        <dbReference type="Proteomes" id="UP000741863"/>
    </source>
</evidence>
<proteinExistence type="predicted"/>
<keyword evidence="1 2" id="KW-0732">Signal</keyword>
<dbReference type="EMBL" id="JAFBEC010000005">
    <property type="protein sequence ID" value="MBM7632822.1"/>
    <property type="molecule type" value="Genomic_DNA"/>
</dbReference>
<gene>
    <name evidence="4" type="ORF">JOD17_001916</name>
</gene>
<dbReference type="CDD" id="cd08502">
    <property type="entry name" value="PBP2_NikA_DppA_OppA_like_16"/>
    <property type="match status" value="1"/>
</dbReference>
<accession>A0ABS2PBZ5</accession>
<reference evidence="4 5" key="1">
    <citation type="submission" date="2021-01" db="EMBL/GenBank/DDBJ databases">
        <title>Genomic Encyclopedia of Type Strains, Phase IV (KMG-IV): sequencing the most valuable type-strain genomes for metagenomic binning, comparative biology and taxonomic classification.</title>
        <authorList>
            <person name="Goeker M."/>
        </authorList>
    </citation>
    <scope>NUCLEOTIDE SEQUENCE [LARGE SCALE GENOMIC DNA]</scope>
    <source>
        <strain evidence="4 5">DSM 25540</strain>
    </source>
</reference>
<feature type="signal peptide" evidence="2">
    <location>
        <begin position="1"/>
        <end position="18"/>
    </location>
</feature>
<evidence type="ECO:0000256" key="1">
    <source>
        <dbReference type="ARBA" id="ARBA00022729"/>
    </source>
</evidence>
<feature type="domain" description="Solute-binding protein family 5" evidence="3">
    <location>
        <begin position="86"/>
        <end position="441"/>
    </location>
</feature>